<feature type="transmembrane region" description="Helical" evidence="1">
    <location>
        <begin position="256"/>
        <end position="277"/>
    </location>
</feature>
<evidence type="ECO:0008006" key="4">
    <source>
        <dbReference type="Google" id="ProtNLM"/>
    </source>
</evidence>
<evidence type="ECO:0000313" key="2">
    <source>
        <dbReference type="EMBL" id="EFC53197.1"/>
    </source>
</evidence>
<dbReference type="RefSeq" id="WP_004518954.1">
    <property type="nucleotide sequence ID" value="NZ_ACEO02000001.1"/>
</dbReference>
<comment type="caution">
    <text evidence="2">The sequence shown here is derived from an EMBL/GenBank/DDBJ whole genome shotgun (WGS) entry which is preliminary data.</text>
</comment>
<dbReference type="AlphaFoldDB" id="A0A9W5N0A2"/>
<keyword evidence="1" id="KW-0812">Transmembrane</keyword>
<evidence type="ECO:0000313" key="3">
    <source>
        <dbReference type="Proteomes" id="UP000004621"/>
    </source>
</evidence>
<proteinExistence type="predicted"/>
<organism evidence="2 3">
    <name type="scientific">Neisseria subflava NJ9703</name>
    <dbReference type="NCBI Taxonomy" id="546268"/>
    <lineage>
        <taxon>Bacteria</taxon>
        <taxon>Pseudomonadati</taxon>
        <taxon>Pseudomonadota</taxon>
        <taxon>Betaproteobacteria</taxon>
        <taxon>Neisseriales</taxon>
        <taxon>Neisseriaceae</taxon>
        <taxon>Neisseria</taxon>
    </lineage>
</organism>
<sequence>MKKVLIVHYSQTGQLSSLARNFATPLQTAGIQVDCVNIVPEQAFPFPWPFWRFFDTFPETVHLKPAPILPPHIPSENYDVVAIAYTVWFLSPSQPMTAFLQREETHRLLDGKPVITLIGCRNMWLGAQEKMKSLLKQNGAKLIGNIVKIDACNSAASFITTPAWMLTGDKRYFRSLPSAGIAEEELADAARFGAKLRDALLNQQPLDETLFQNMGAVTVNEKLIFSERAAGRSFFVWGKLLMAAGRISPLLRRALLCFYIVFLLAMILVVLPVSVILKKLLHPLLKGRLKKLADYYAQPSGR</sequence>
<name>A0A9W5N0A2_NEISU</name>
<reference evidence="2 3" key="1">
    <citation type="submission" date="2010-01" db="EMBL/GenBank/DDBJ databases">
        <authorList>
            <person name="Weinstock G."/>
            <person name="Sodergren E."/>
            <person name="Clifton S."/>
            <person name="Fulton L."/>
            <person name="Fulton B."/>
            <person name="Courtney L."/>
            <person name="Fronick C."/>
            <person name="Harrison M."/>
            <person name="Strong C."/>
            <person name="Farmer C."/>
            <person name="Delahaunty K."/>
            <person name="Markovic C."/>
            <person name="Hall O."/>
            <person name="Minx P."/>
            <person name="Tomlinson C."/>
            <person name="Mitreva M."/>
            <person name="Nelson J."/>
            <person name="Hou S."/>
            <person name="Wollam A."/>
            <person name="Pepin K.H."/>
            <person name="Johnson M."/>
            <person name="Bhonagiri V."/>
            <person name="Nash W.E."/>
            <person name="Warren W."/>
            <person name="Chinwalla A."/>
            <person name="Mardis E.R."/>
            <person name="Wilson R.K."/>
        </authorList>
    </citation>
    <scope>NUCLEOTIDE SEQUENCE [LARGE SCALE GENOMIC DNA]</scope>
    <source>
        <strain evidence="2 3">NJ9703</strain>
    </source>
</reference>
<evidence type="ECO:0000256" key="1">
    <source>
        <dbReference type="SAM" id="Phobius"/>
    </source>
</evidence>
<dbReference type="EMBL" id="ACEO02000001">
    <property type="protein sequence ID" value="EFC53197.1"/>
    <property type="molecule type" value="Genomic_DNA"/>
</dbReference>
<accession>A0A9W5N0A2</accession>
<dbReference type="SUPFAM" id="SSF52218">
    <property type="entry name" value="Flavoproteins"/>
    <property type="match status" value="1"/>
</dbReference>
<dbReference type="Proteomes" id="UP000004621">
    <property type="component" value="Unassembled WGS sequence"/>
</dbReference>
<keyword evidence="1" id="KW-1133">Transmembrane helix</keyword>
<protein>
    <recommendedName>
        <fullName evidence="4">Dialkylrecorsinol condensing enzyme</fullName>
    </recommendedName>
</protein>
<dbReference type="InterPro" id="IPR029039">
    <property type="entry name" value="Flavoprotein-like_sf"/>
</dbReference>
<keyword evidence="1" id="KW-0472">Membrane</keyword>
<dbReference type="Gene3D" id="3.40.50.360">
    <property type="match status" value="1"/>
</dbReference>
<gene>
    <name evidence="2" type="ORF">NEISUBOT_03198</name>
</gene>